<dbReference type="EMBL" id="JBAHYK010003888">
    <property type="protein sequence ID" value="KAL0563136.1"/>
    <property type="molecule type" value="Genomic_DNA"/>
</dbReference>
<dbReference type="InterPro" id="IPR008271">
    <property type="entry name" value="Ser/Thr_kinase_AS"/>
</dbReference>
<name>A0ABR3EJS4_9AGAR</name>
<dbReference type="InterPro" id="IPR011009">
    <property type="entry name" value="Kinase-like_dom_sf"/>
</dbReference>
<evidence type="ECO:0000259" key="2">
    <source>
        <dbReference type="PROSITE" id="PS50011"/>
    </source>
</evidence>
<organism evidence="3 4">
    <name type="scientific">Marasmius crinis-equi</name>
    <dbReference type="NCBI Taxonomy" id="585013"/>
    <lineage>
        <taxon>Eukaryota</taxon>
        <taxon>Fungi</taxon>
        <taxon>Dikarya</taxon>
        <taxon>Basidiomycota</taxon>
        <taxon>Agaricomycotina</taxon>
        <taxon>Agaricomycetes</taxon>
        <taxon>Agaricomycetidae</taxon>
        <taxon>Agaricales</taxon>
        <taxon>Marasmiineae</taxon>
        <taxon>Marasmiaceae</taxon>
        <taxon>Marasmius</taxon>
    </lineage>
</organism>
<dbReference type="InterPro" id="IPR001245">
    <property type="entry name" value="Ser-Thr/Tyr_kinase_cat_dom"/>
</dbReference>
<dbReference type="InterPro" id="IPR000719">
    <property type="entry name" value="Prot_kinase_dom"/>
</dbReference>
<feature type="region of interest" description="Disordered" evidence="1">
    <location>
        <begin position="1"/>
        <end position="67"/>
    </location>
</feature>
<gene>
    <name evidence="3" type="ORF">V5O48_018941</name>
</gene>
<proteinExistence type="predicted"/>
<dbReference type="SMART" id="SM00220">
    <property type="entry name" value="S_TKc"/>
    <property type="match status" value="1"/>
</dbReference>
<dbReference type="PROSITE" id="PS50011">
    <property type="entry name" value="PROTEIN_KINASE_DOM"/>
    <property type="match status" value="1"/>
</dbReference>
<feature type="compositionally biased region" description="Polar residues" evidence="1">
    <location>
        <begin position="25"/>
        <end position="53"/>
    </location>
</feature>
<dbReference type="PRINTS" id="PR00109">
    <property type="entry name" value="TYRKINASE"/>
</dbReference>
<dbReference type="SUPFAM" id="SSF56112">
    <property type="entry name" value="Protein kinase-like (PK-like)"/>
    <property type="match status" value="1"/>
</dbReference>
<evidence type="ECO:0000313" key="3">
    <source>
        <dbReference type="EMBL" id="KAL0563136.1"/>
    </source>
</evidence>
<comment type="caution">
    <text evidence="3">The sequence shown here is derived from an EMBL/GenBank/DDBJ whole genome shotgun (WGS) entry which is preliminary data.</text>
</comment>
<dbReference type="PROSITE" id="PS00108">
    <property type="entry name" value="PROTEIN_KINASE_ST"/>
    <property type="match status" value="1"/>
</dbReference>
<sequence>MSYEKTNPPPYGSHHYKTSGPMYHNNHSGPGVQNNNNGSGAQHNYNGSGQNINHGRDQNIHSGPGQFYVNNTGRYDSPKPAKRLAQAPLKPATALDNIPAVERPMDANDAQEDKREVEQRLEANDFLDWKGDKAQKLLDQFQRVSEVAKGLAQRKILEKMNELSKRSNRLPNCLWIQHGVKKLDPHAVDETGGYATVWRGEIGENSEIVALKIIKRNVEGEVEKLLGELIRETLVWRQLKHENIVPFKGAYLFNEEPREFCLVSPWMENGNLAKFVKTSSGITPELQYKLVSRFIPFTPSKAYQHSQALNTASGLAYLHGQGITHGDIKGNNILIDDEKNARITDFGLSRIATATSTAMTSTSRRNALGPVRWQAPELLSEETGLTPASDVYAYGHPLQIYAKTEPFHGDSDTKVIRLVSVQNKRPERVEGAFPDPMWKLMCACWEEDPAKRPVASEVVERLNKDKAACIKTKKGGKFGGSVSARLFH</sequence>
<evidence type="ECO:0000256" key="1">
    <source>
        <dbReference type="SAM" id="MobiDB-lite"/>
    </source>
</evidence>
<dbReference type="PANTHER" id="PTHR44329">
    <property type="entry name" value="SERINE/THREONINE-PROTEIN KINASE TNNI3K-RELATED"/>
    <property type="match status" value="1"/>
</dbReference>
<dbReference type="InterPro" id="IPR051681">
    <property type="entry name" value="Ser/Thr_Kinases-Pseudokinases"/>
</dbReference>
<protein>
    <recommendedName>
        <fullName evidence="2">Protein kinase domain-containing protein</fullName>
    </recommendedName>
</protein>
<dbReference type="Gene3D" id="1.10.510.10">
    <property type="entry name" value="Transferase(Phosphotransferase) domain 1"/>
    <property type="match status" value="1"/>
</dbReference>
<dbReference type="Pfam" id="PF07714">
    <property type="entry name" value="PK_Tyr_Ser-Thr"/>
    <property type="match status" value="1"/>
</dbReference>
<accession>A0ABR3EJS4</accession>
<dbReference type="Proteomes" id="UP001465976">
    <property type="component" value="Unassembled WGS sequence"/>
</dbReference>
<reference evidence="3 4" key="1">
    <citation type="submission" date="2024-02" db="EMBL/GenBank/DDBJ databases">
        <title>A draft genome for the cacao thread blight pathogen Marasmius crinis-equi.</title>
        <authorList>
            <person name="Cohen S.P."/>
            <person name="Baruah I.K."/>
            <person name="Amoako-Attah I."/>
            <person name="Bukari Y."/>
            <person name="Meinhardt L.W."/>
            <person name="Bailey B.A."/>
        </authorList>
    </citation>
    <scope>NUCLEOTIDE SEQUENCE [LARGE SCALE GENOMIC DNA]</scope>
    <source>
        <strain evidence="3 4">GH-76</strain>
    </source>
</reference>
<keyword evidence="4" id="KW-1185">Reference proteome</keyword>
<evidence type="ECO:0000313" key="4">
    <source>
        <dbReference type="Proteomes" id="UP001465976"/>
    </source>
</evidence>
<feature type="domain" description="Protein kinase" evidence="2">
    <location>
        <begin position="183"/>
        <end position="468"/>
    </location>
</feature>